<dbReference type="PROSITE" id="PS50240">
    <property type="entry name" value="TRYPSIN_DOM"/>
    <property type="match status" value="1"/>
</dbReference>
<proteinExistence type="predicted"/>
<dbReference type="InterPro" id="IPR001254">
    <property type="entry name" value="Trypsin_dom"/>
</dbReference>
<dbReference type="PANTHER" id="PTHR24253">
    <property type="entry name" value="TRANSMEMBRANE PROTEASE SERINE"/>
    <property type="match status" value="1"/>
</dbReference>
<sequence length="153" mass="15760">MGPSSPVSRPFSASPSSRVFHLARFPPAGGSAAHTHSHQAPIPSAALTPLPTPPVSASAPQGDSGGPLVCKASREWLLAGIVSWGEGCAIKNRPGVYSRLTSYQAWIHSHVPDIEFVSAEKAGDVPGNAGAGWAARTGMTTCLLLVGLLLMEV</sequence>
<reference evidence="4" key="1">
    <citation type="submission" date="2025-08" db="UniProtKB">
        <authorList>
            <consortium name="Ensembl"/>
        </authorList>
    </citation>
    <scope>IDENTIFICATION</scope>
</reference>
<evidence type="ECO:0000313" key="4">
    <source>
        <dbReference type="Ensembl" id="ENSCSRP00000025602.1"/>
    </source>
</evidence>
<dbReference type="SUPFAM" id="SSF50494">
    <property type="entry name" value="Trypsin-like serine proteases"/>
    <property type="match status" value="1"/>
</dbReference>
<dbReference type="InterPro" id="IPR009003">
    <property type="entry name" value="Peptidase_S1_PA"/>
</dbReference>
<accession>A0A8C3T6D7</accession>
<feature type="region of interest" description="Disordered" evidence="2">
    <location>
        <begin position="28"/>
        <end position="66"/>
    </location>
</feature>
<dbReference type="PANTHER" id="PTHR24253:SF153">
    <property type="entry name" value="SERINE PROTEASE HEPSIN"/>
    <property type="match status" value="1"/>
</dbReference>
<feature type="compositionally biased region" description="Low complexity" evidence="2">
    <location>
        <begin position="40"/>
        <end position="60"/>
    </location>
</feature>
<evidence type="ECO:0000256" key="1">
    <source>
        <dbReference type="ARBA" id="ARBA00023157"/>
    </source>
</evidence>
<keyword evidence="1" id="KW-1015">Disulfide bond</keyword>
<protein>
    <recommendedName>
        <fullName evidence="3">Peptidase S1 domain-containing protein</fullName>
    </recommendedName>
</protein>
<dbReference type="Proteomes" id="UP000694403">
    <property type="component" value="Unplaced"/>
</dbReference>
<dbReference type="GO" id="GO:0004252">
    <property type="term" value="F:serine-type endopeptidase activity"/>
    <property type="evidence" value="ECO:0007669"/>
    <property type="project" value="InterPro"/>
</dbReference>
<dbReference type="GO" id="GO:0006508">
    <property type="term" value="P:proteolysis"/>
    <property type="evidence" value="ECO:0007669"/>
    <property type="project" value="InterPro"/>
</dbReference>
<organism evidence="4 5">
    <name type="scientific">Chelydra serpentina</name>
    <name type="common">Snapping turtle</name>
    <name type="synonym">Testudo serpentina</name>
    <dbReference type="NCBI Taxonomy" id="8475"/>
    <lineage>
        <taxon>Eukaryota</taxon>
        <taxon>Metazoa</taxon>
        <taxon>Chordata</taxon>
        <taxon>Craniata</taxon>
        <taxon>Vertebrata</taxon>
        <taxon>Euteleostomi</taxon>
        <taxon>Archelosauria</taxon>
        <taxon>Testudinata</taxon>
        <taxon>Testudines</taxon>
        <taxon>Cryptodira</taxon>
        <taxon>Durocryptodira</taxon>
        <taxon>Americhelydia</taxon>
        <taxon>Chelydroidea</taxon>
        <taxon>Chelydridae</taxon>
        <taxon>Chelydra</taxon>
    </lineage>
</organism>
<feature type="domain" description="Peptidase S1" evidence="3">
    <location>
        <begin position="61"/>
        <end position="112"/>
    </location>
</feature>
<reference evidence="4" key="2">
    <citation type="submission" date="2025-09" db="UniProtKB">
        <authorList>
            <consortium name="Ensembl"/>
        </authorList>
    </citation>
    <scope>IDENTIFICATION</scope>
</reference>
<name>A0A8C3T6D7_CHESE</name>
<dbReference type="InterPro" id="IPR043504">
    <property type="entry name" value="Peptidase_S1_PA_chymotrypsin"/>
</dbReference>
<keyword evidence="5" id="KW-1185">Reference proteome</keyword>
<dbReference type="Ensembl" id="ENSCSRT00000026681.1">
    <property type="protein sequence ID" value="ENSCSRP00000025602.1"/>
    <property type="gene ID" value="ENSCSRG00000019141.1"/>
</dbReference>
<evidence type="ECO:0000259" key="3">
    <source>
        <dbReference type="PROSITE" id="PS50240"/>
    </source>
</evidence>
<dbReference type="Pfam" id="PF00089">
    <property type="entry name" value="Trypsin"/>
    <property type="match status" value="1"/>
</dbReference>
<dbReference type="AlphaFoldDB" id="A0A8C3T6D7"/>
<dbReference type="Gene3D" id="2.40.10.10">
    <property type="entry name" value="Trypsin-like serine proteases"/>
    <property type="match status" value="1"/>
</dbReference>
<evidence type="ECO:0000256" key="2">
    <source>
        <dbReference type="SAM" id="MobiDB-lite"/>
    </source>
</evidence>
<evidence type="ECO:0000313" key="5">
    <source>
        <dbReference type="Proteomes" id="UP000694403"/>
    </source>
</evidence>